<dbReference type="AlphaFoldDB" id="A0AB33IF23"/>
<gene>
    <name evidence="1" type="ORF">EMQ_1388</name>
</gene>
<dbReference type="EMBL" id="AP023410">
    <property type="protein sequence ID" value="BCK75782.1"/>
    <property type="molecule type" value="Genomic_DNA"/>
</dbReference>
<reference evidence="1 2" key="1">
    <citation type="journal article" date="2011" name="Microbiology">
        <title>Transcriptome response to different carbon sources in Acetobacter aceti.</title>
        <authorList>
            <person name="Sakurai K."/>
            <person name="Arai H."/>
            <person name="Ishii M."/>
            <person name="Igarashi Y."/>
        </authorList>
    </citation>
    <scope>NUCLEOTIDE SEQUENCE [LARGE SCALE GENOMIC DNA]</scope>
    <source>
        <strain evidence="1 2">NBRC 14818</strain>
    </source>
</reference>
<dbReference type="RefSeq" id="WP_165878934.1">
    <property type="nucleotide sequence ID" value="NZ_AP023410.1"/>
</dbReference>
<name>A0AB33IF23_ACEAC</name>
<proteinExistence type="predicted"/>
<accession>A0AB33IF23</accession>
<sequence>MSFLGIVSSIESALGTQNFTLGPITFLDTEVPSELFWGGYQATETFHQIGGAKVVILNGYYDQPLTWGGIFRGSSSLQKARTLDAMARSGNSYTFSGGGISRKVVITAFQASYTNCGTIIPYKIFCEVIPQTVSTLTSTLSSLVGLLNSDLSSAFSTTTGLLSDASSYVSYLTNVSSSYAGEITPLANLIGEGGEMSTLNSKLSGLSTQANALSSLSSNLDFTNLQSNISSSTNLNSSIFNASNTEISSISANSGGNLVSGASSMIAATAHSGILATSALNNAYLTRSTNNISLSNILS</sequence>
<keyword evidence="2" id="KW-1185">Reference proteome</keyword>
<organism evidence="1 2">
    <name type="scientific">Acetobacter aceti NBRC 14818</name>
    <dbReference type="NCBI Taxonomy" id="887700"/>
    <lineage>
        <taxon>Bacteria</taxon>
        <taxon>Pseudomonadati</taxon>
        <taxon>Pseudomonadota</taxon>
        <taxon>Alphaproteobacteria</taxon>
        <taxon>Acetobacterales</taxon>
        <taxon>Acetobacteraceae</taxon>
        <taxon>Acetobacter</taxon>
        <taxon>Acetobacter subgen. Acetobacter</taxon>
    </lineage>
</organism>
<dbReference type="Proteomes" id="UP000516424">
    <property type="component" value="Chromosome"/>
</dbReference>
<evidence type="ECO:0000313" key="1">
    <source>
        <dbReference type="EMBL" id="BCK75782.1"/>
    </source>
</evidence>
<protein>
    <submittedName>
        <fullName evidence="1">Uncharacterized protein</fullName>
    </submittedName>
</protein>
<evidence type="ECO:0000313" key="2">
    <source>
        <dbReference type="Proteomes" id="UP000516424"/>
    </source>
</evidence>